<name>A0A1C6TWH8_9ACTN</name>
<protein>
    <submittedName>
        <fullName evidence="1">Uncharacterized protein</fullName>
    </submittedName>
</protein>
<dbReference type="RefSeq" id="WP_091095306.1">
    <property type="nucleotide sequence ID" value="NZ_FMHZ01000002.1"/>
</dbReference>
<sequence>MTSEPACAPFAGEPPSRETYILNHGFQFNPGTWRRRLPEPIGLPAWIEDLPQLGRWPRITRGDLLRAGAAAHTGRAAIDVLIGAYIWGSGLPSGRGPARLRKVFDLNDGRTERHLGEALQVLRSAGPRAAYAALHHGGDYGLKRLGPSFFTKLLYFLGWDSAAGDQRPLIMDQYVVIGMNGCRGTSWRPAGPWSADKYGEYLAWAHERARGWGGGTEPDVVERAVWEHGR</sequence>
<dbReference type="EMBL" id="FMHZ01000002">
    <property type="protein sequence ID" value="SCL45951.1"/>
    <property type="molecule type" value="Genomic_DNA"/>
</dbReference>
<proteinExistence type="predicted"/>
<dbReference type="Proteomes" id="UP000199001">
    <property type="component" value="Unassembled WGS sequence"/>
</dbReference>
<accession>A0A1C6TWH8</accession>
<keyword evidence="2" id="KW-1185">Reference proteome</keyword>
<dbReference type="InterPro" id="IPR048868">
    <property type="entry name" value="OGG-like_put"/>
</dbReference>
<evidence type="ECO:0000313" key="1">
    <source>
        <dbReference type="EMBL" id="SCL45951.1"/>
    </source>
</evidence>
<organism evidence="1 2">
    <name type="scientific">Micromonospora citrea</name>
    <dbReference type="NCBI Taxonomy" id="47855"/>
    <lineage>
        <taxon>Bacteria</taxon>
        <taxon>Bacillati</taxon>
        <taxon>Actinomycetota</taxon>
        <taxon>Actinomycetes</taxon>
        <taxon>Micromonosporales</taxon>
        <taxon>Micromonosporaceae</taxon>
        <taxon>Micromonospora</taxon>
    </lineage>
</organism>
<dbReference type="OrthoDB" id="4077754at2"/>
<evidence type="ECO:0000313" key="2">
    <source>
        <dbReference type="Proteomes" id="UP000199001"/>
    </source>
</evidence>
<gene>
    <name evidence="1" type="ORF">GA0070606_0891</name>
</gene>
<dbReference type="STRING" id="47855.GA0070606_0891"/>
<dbReference type="Pfam" id="PF21790">
    <property type="entry name" value="OGG"/>
    <property type="match status" value="1"/>
</dbReference>
<reference evidence="2" key="1">
    <citation type="submission" date="2016-06" db="EMBL/GenBank/DDBJ databases">
        <authorList>
            <person name="Varghese N."/>
            <person name="Submissions Spin"/>
        </authorList>
    </citation>
    <scope>NUCLEOTIDE SEQUENCE [LARGE SCALE GENOMIC DNA]</scope>
    <source>
        <strain evidence="2">DSM 43903</strain>
    </source>
</reference>
<dbReference type="AlphaFoldDB" id="A0A1C6TWH8"/>